<dbReference type="EMBL" id="JBAMIC010000001">
    <property type="protein sequence ID" value="KAK7116777.1"/>
    <property type="molecule type" value="Genomic_DNA"/>
</dbReference>
<evidence type="ECO:0000256" key="3">
    <source>
        <dbReference type="ARBA" id="ARBA00006094"/>
    </source>
</evidence>
<evidence type="ECO:0000256" key="7">
    <source>
        <dbReference type="ARBA" id="ARBA00022884"/>
    </source>
</evidence>
<evidence type="ECO:0000256" key="9">
    <source>
        <dbReference type="ARBA" id="ARBA00023242"/>
    </source>
</evidence>
<dbReference type="PANTHER" id="PTHR13135">
    <property type="entry name" value="CYTOSOLIC RESINIFERATOXIN BINDING PROTEIN RBP-26"/>
    <property type="match status" value="1"/>
</dbReference>
<feature type="compositionally biased region" description="Basic and acidic residues" evidence="11">
    <location>
        <begin position="375"/>
        <end position="402"/>
    </location>
</feature>
<dbReference type="GO" id="GO:0006408">
    <property type="term" value="P:snRNA export from nucleus"/>
    <property type="evidence" value="ECO:0007669"/>
    <property type="project" value="InterPro"/>
</dbReference>
<feature type="compositionally biased region" description="Acidic residues" evidence="11">
    <location>
        <begin position="447"/>
        <end position="459"/>
    </location>
</feature>
<keyword evidence="9" id="KW-0539">Nucleus</keyword>
<dbReference type="PANTHER" id="PTHR13135:SF0">
    <property type="entry name" value="PHOSPHORYLATED ADAPTER RNA EXPORT PROTEIN"/>
    <property type="match status" value="1"/>
</dbReference>
<comment type="similarity">
    <text evidence="3">Belongs to the PHAX family.</text>
</comment>
<comment type="caution">
    <text evidence="13">The sequence shown here is derived from an EMBL/GenBank/DDBJ whole genome shotgun (WGS) entry which is preliminary data.</text>
</comment>
<keyword evidence="6" id="KW-0963">Cytoplasm</keyword>
<evidence type="ECO:0000256" key="6">
    <source>
        <dbReference type="ARBA" id="ARBA00022490"/>
    </source>
</evidence>
<keyword evidence="5" id="KW-0813">Transport</keyword>
<dbReference type="AlphaFoldDB" id="A0AAN9GPY9"/>
<evidence type="ECO:0000256" key="1">
    <source>
        <dbReference type="ARBA" id="ARBA00004123"/>
    </source>
</evidence>
<evidence type="ECO:0000313" key="13">
    <source>
        <dbReference type="EMBL" id="KAK7116777.1"/>
    </source>
</evidence>
<comment type="subcellular location">
    <subcellularLocation>
        <location evidence="2">Cytoplasm</location>
    </subcellularLocation>
    <subcellularLocation>
        <location evidence="1">Nucleus</location>
    </subcellularLocation>
</comment>
<dbReference type="InterPro" id="IPR038092">
    <property type="entry name" value="PHAX_RNA-binding_sf"/>
</dbReference>
<feature type="compositionally biased region" description="Acidic residues" evidence="11">
    <location>
        <begin position="403"/>
        <end position="412"/>
    </location>
</feature>
<protein>
    <recommendedName>
        <fullName evidence="4">Phosphorylated adapter RNA export protein</fullName>
    </recommendedName>
    <alternativeName>
        <fullName evidence="10">RNA U small nuclear RNA export adapter protein</fullName>
    </alternativeName>
</protein>
<evidence type="ECO:0000256" key="8">
    <source>
        <dbReference type="ARBA" id="ARBA00022927"/>
    </source>
</evidence>
<feature type="compositionally biased region" description="Polar residues" evidence="11">
    <location>
        <begin position="362"/>
        <end position="373"/>
    </location>
</feature>
<dbReference type="Proteomes" id="UP001374579">
    <property type="component" value="Unassembled WGS sequence"/>
</dbReference>
<name>A0AAN9GPY9_9CAEN</name>
<keyword evidence="7" id="KW-0694">RNA-binding</keyword>
<sequence>MSGEVEELEEGELTDSDSMGEEEQKCTAEAKKPPTQQYSMFGDQRKTVPKVQPIPRPPRSDSESSNSDVSDNDDDGDNEIQKRSKIHHRGADNHEPKPFLNPNFVKNGGIMPPMPKQAKRSIWGSVLQEQILTAEVGGFSMEKKIVSDRNVESYDYTRAKEDDRPDVVEAEMNNEEDLFGEVIDLERSALKQKKTLKRKHVGDRLGKRHNVKERLKELPKVTENSSVEDVTFYISTKLDEAKVHLIRRVVTTLKPAKALDLYKKTEEIEASGGMMIMNGSRRRTKGGVYLTLLKSDEGVTKEQVDEIFVEENQWALEMKKRKKLRAQKRKKEQKRQQQATKPAAEVKGDNPGSMEVAEDSNSRSSVEGQTGSPKNHADHLSDTQEEAGGKERLLSDDSHDGEDISEDDEDEDFKSRLDRELKRQAAAQETKGGDKGGGESESVTLDDVLDIGVDEEFID</sequence>
<feature type="region of interest" description="Disordered" evidence="11">
    <location>
        <begin position="1"/>
        <end position="107"/>
    </location>
</feature>
<dbReference type="GO" id="GO:0005634">
    <property type="term" value="C:nucleus"/>
    <property type="evidence" value="ECO:0007669"/>
    <property type="project" value="UniProtKB-SubCell"/>
</dbReference>
<feature type="compositionally biased region" description="Acidic residues" evidence="11">
    <location>
        <begin position="1"/>
        <end position="21"/>
    </location>
</feature>
<dbReference type="InterPro" id="IPR019385">
    <property type="entry name" value="PHAX_RNA-binding_domain"/>
</dbReference>
<proteinExistence type="inferred from homology"/>
<keyword evidence="14" id="KW-1185">Reference proteome</keyword>
<keyword evidence="8" id="KW-0653">Protein transport</keyword>
<dbReference type="GO" id="GO:0015031">
    <property type="term" value="P:protein transport"/>
    <property type="evidence" value="ECO:0007669"/>
    <property type="project" value="UniProtKB-KW"/>
</dbReference>
<evidence type="ECO:0000259" key="12">
    <source>
        <dbReference type="Pfam" id="PF10258"/>
    </source>
</evidence>
<evidence type="ECO:0000256" key="4">
    <source>
        <dbReference type="ARBA" id="ARBA00016856"/>
    </source>
</evidence>
<feature type="compositionally biased region" description="Basic and acidic residues" evidence="11">
    <location>
        <begin position="413"/>
        <end position="423"/>
    </location>
</feature>
<evidence type="ECO:0000256" key="11">
    <source>
        <dbReference type="SAM" id="MobiDB-lite"/>
    </source>
</evidence>
<feature type="region of interest" description="Disordered" evidence="11">
    <location>
        <begin position="325"/>
        <end position="459"/>
    </location>
</feature>
<feature type="domain" description="Phosphorylated adapter RNA export protein RNA-binding" evidence="12">
    <location>
        <begin position="234"/>
        <end position="313"/>
    </location>
</feature>
<organism evidence="13 14">
    <name type="scientific">Littorina saxatilis</name>
    <dbReference type="NCBI Taxonomy" id="31220"/>
    <lineage>
        <taxon>Eukaryota</taxon>
        <taxon>Metazoa</taxon>
        <taxon>Spiralia</taxon>
        <taxon>Lophotrochozoa</taxon>
        <taxon>Mollusca</taxon>
        <taxon>Gastropoda</taxon>
        <taxon>Caenogastropoda</taxon>
        <taxon>Littorinimorpha</taxon>
        <taxon>Littorinoidea</taxon>
        <taxon>Littorinidae</taxon>
        <taxon>Littorina</taxon>
    </lineage>
</organism>
<evidence type="ECO:0000313" key="14">
    <source>
        <dbReference type="Proteomes" id="UP001374579"/>
    </source>
</evidence>
<evidence type="ECO:0000256" key="10">
    <source>
        <dbReference type="ARBA" id="ARBA00030834"/>
    </source>
</evidence>
<accession>A0AAN9GPY9</accession>
<dbReference type="FunFam" id="1.10.10.1440:FF:000001">
    <property type="entry name" value="phosphorylated adapter RNA export protein-like"/>
    <property type="match status" value="1"/>
</dbReference>
<dbReference type="Pfam" id="PF10258">
    <property type="entry name" value="PHAX_RNA-bd"/>
    <property type="match status" value="1"/>
</dbReference>
<reference evidence="13 14" key="1">
    <citation type="submission" date="2024-02" db="EMBL/GenBank/DDBJ databases">
        <title>Chromosome-scale genome assembly of the rough periwinkle Littorina saxatilis.</title>
        <authorList>
            <person name="De Jode A."/>
            <person name="Faria R."/>
            <person name="Formenti G."/>
            <person name="Sims Y."/>
            <person name="Smith T.P."/>
            <person name="Tracey A."/>
            <person name="Wood J.M.D."/>
            <person name="Zagrodzka Z.B."/>
            <person name="Johannesson K."/>
            <person name="Butlin R.K."/>
            <person name="Leder E.H."/>
        </authorList>
    </citation>
    <scope>NUCLEOTIDE SEQUENCE [LARGE SCALE GENOMIC DNA]</scope>
    <source>
        <strain evidence="13">Snail1</strain>
        <tissue evidence="13">Muscle</tissue>
    </source>
</reference>
<dbReference type="GO" id="GO:0003723">
    <property type="term" value="F:RNA binding"/>
    <property type="evidence" value="ECO:0007669"/>
    <property type="project" value="UniProtKB-KW"/>
</dbReference>
<dbReference type="GO" id="GO:0005737">
    <property type="term" value="C:cytoplasm"/>
    <property type="evidence" value="ECO:0007669"/>
    <property type="project" value="UniProtKB-SubCell"/>
</dbReference>
<feature type="compositionally biased region" description="Basic and acidic residues" evidence="11">
    <location>
        <begin position="22"/>
        <end position="32"/>
    </location>
</feature>
<gene>
    <name evidence="13" type="ORF">V1264_002397</name>
</gene>
<evidence type="ECO:0000256" key="5">
    <source>
        <dbReference type="ARBA" id="ARBA00022448"/>
    </source>
</evidence>
<dbReference type="Gene3D" id="1.10.10.1440">
    <property type="entry name" value="PHAX RNA-binding domain"/>
    <property type="match status" value="1"/>
</dbReference>
<dbReference type="InterPro" id="IPR039047">
    <property type="entry name" value="PHAX"/>
</dbReference>
<evidence type="ECO:0000256" key="2">
    <source>
        <dbReference type="ARBA" id="ARBA00004496"/>
    </source>
</evidence>